<keyword evidence="3" id="KW-1185">Reference proteome</keyword>
<feature type="region of interest" description="Disordered" evidence="1">
    <location>
        <begin position="341"/>
        <end position="378"/>
    </location>
</feature>
<dbReference type="Pfam" id="PF07093">
    <property type="entry name" value="SGT1"/>
    <property type="match status" value="2"/>
</dbReference>
<feature type="region of interest" description="Disordered" evidence="1">
    <location>
        <begin position="449"/>
        <end position="517"/>
    </location>
</feature>
<feature type="region of interest" description="Disordered" evidence="1">
    <location>
        <begin position="722"/>
        <end position="769"/>
    </location>
</feature>
<comment type="caution">
    <text evidence="2">The sequence shown here is derived from an EMBL/GenBank/DDBJ whole genome shotgun (WGS) entry which is preliminary data.</text>
</comment>
<evidence type="ECO:0000313" key="2">
    <source>
        <dbReference type="EMBL" id="KAI3428352.1"/>
    </source>
</evidence>
<name>A0A9D4YV90_CHLVU</name>
<dbReference type="PANTHER" id="PTHR13060:SF0">
    <property type="entry name" value="PROTEIN ECDYSONELESS HOMOLOG"/>
    <property type="match status" value="1"/>
</dbReference>
<gene>
    <name evidence="2" type="ORF">D9Q98_006732</name>
</gene>
<dbReference type="EMBL" id="SIDB01000009">
    <property type="protein sequence ID" value="KAI3428352.1"/>
    <property type="molecule type" value="Genomic_DNA"/>
</dbReference>
<organism evidence="2 3">
    <name type="scientific">Chlorella vulgaris</name>
    <name type="common">Green alga</name>
    <dbReference type="NCBI Taxonomy" id="3077"/>
    <lineage>
        <taxon>Eukaryota</taxon>
        <taxon>Viridiplantae</taxon>
        <taxon>Chlorophyta</taxon>
        <taxon>core chlorophytes</taxon>
        <taxon>Trebouxiophyceae</taxon>
        <taxon>Chlorellales</taxon>
        <taxon>Chlorellaceae</taxon>
        <taxon>Chlorella clade</taxon>
        <taxon>Chlorella</taxon>
    </lineage>
</organism>
<accession>A0A9D4YV90</accession>
<dbReference type="PANTHER" id="PTHR13060">
    <property type="entry name" value="SGT1 PROTEIN HSGT1 SUPPRESSOR OF GCR2"/>
    <property type="match status" value="1"/>
</dbReference>
<reference evidence="2" key="1">
    <citation type="journal article" date="2019" name="Plant J.">
        <title>Chlorella vulgaris genome assembly and annotation reveals the molecular basis for metabolic acclimation to high light conditions.</title>
        <authorList>
            <person name="Cecchin M."/>
            <person name="Marcolungo L."/>
            <person name="Rossato M."/>
            <person name="Girolomoni L."/>
            <person name="Cosentino E."/>
            <person name="Cuine S."/>
            <person name="Li-Beisson Y."/>
            <person name="Delledonne M."/>
            <person name="Ballottari M."/>
        </authorList>
    </citation>
    <scope>NUCLEOTIDE SEQUENCE</scope>
    <source>
        <strain evidence="2">211/11P</strain>
    </source>
</reference>
<feature type="compositionally biased region" description="Gly residues" evidence="1">
    <location>
        <begin position="579"/>
        <end position="594"/>
    </location>
</feature>
<feature type="compositionally biased region" description="Low complexity" evidence="1">
    <location>
        <begin position="466"/>
        <end position="476"/>
    </location>
</feature>
<dbReference type="InterPro" id="IPR010770">
    <property type="entry name" value="Ecd"/>
</dbReference>
<dbReference type="AlphaFoldDB" id="A0A9D4YV90"/>
<evidence type="ECO:0000256" key="1">
    <source>
        <dbReference type="SAM" id="MobiDB-lite"/>
    </source>
</evidence>
<sequence>MDLPKALGLESHGAEENTVSFELYAACQDAPADELAALRVRLLNHVLPFLGGYIWQRDRFSLHLSAQQQAPWHRKRMTAMHRGQHSRAESAAAAPQPPHLWGSVDFGDNVEDEWFIVWLLLELTQAFPVTARVWDNDGEFLLIEAAYGLPRWVKPETAQNRVWLHGGAFHLVPLPRFAGDPLLAATPSMAQALAAVRGTALDTHAPHKMQSALQQRLEGFPGRAAESMHVAHALVPARVAHLLRCEPQLLAAAVEAFHYRIPDDVKAASRMAVLPPSDMVLAAPTFSRCLYAQLALQEYAPPRGYSMPMPSDPLYGPAELGLKLTAGFEMMLANRARFGQQQEGAGDATGTVGAGPGISSRATPPSKQEEGEEEARPAADAGWLAFKAHLGAGAYFQGSLPGSPQHTQLLHAAVEQYRQSEQYLADTSALAAPAACADVLLQQAVDPANFPPASQLPPQGSEGWMQEQAGQQLEAELAQRQREMEQSTAQRQRRQPAGEGGATAAAASGGPDEEFDPTQLAGQLRAFVEKMSGLEGAEVPTAAEGGPAGSGIALDEAAFAAELRKVLGLTQAAMRHAGLSGGDRGGGHSGGGDESGSESSEEGSSFFSESEGDSDASSPSDETDEQQQQPGLYRRQHQAAQSRAQAAAAALVRSDSGGPAASPVPDSAAAQAEEGEQEEQQGWEADTATDSDDDARFMQAYAAAMNQQLAATRMADSFELAPAAASDAAGAGAGGSGGHMKRSAAAGGHAADARRQEEGGEEDGEQEAAAAALRPVDLDVNLVKSLLASYGEQQGLPGPAGTLAGLMGVRLPHPRSQQ</sequence>
<dbReference type="OrthoDB" id="27237at2759"/>
<feature type="compositionally biased region" description="Low complexity" evidence="1">
    <location>
        <begin position="638"/>
        <end position="672"/>
    </location>
</feature>
<evidence type="ECO:0000313" key="3">
    <source>
        <dbReference type="Proteomes" id="UP001055712"/>
    </source>
</evidence>
<proteinExistence type="predicted"/>
<reference evidence="2" key="2">
    <citation type="submission" date="2020-11" db="EMBL/GenBank/DDBJ databases">
        <authorList>
            <person name="Cecchin M."/>
            <person name="Marcolungo L."/>
            <person name="Rossato M."/>
            <person name="Girolomoni L."/>
            <person name="Cosentino E."/>
            <person name="Cuine S."/>
            <person name="Li-Beisson Y."/>
            <person name="Delledonne M."/>
            <person name="Ballottari M."/>
        </authorList>
    </citation>
    <scope>NUCLEOTIDE SEQUENCE</scope>
    <source>
        <strain evidence="2">211/11P</strain>
        <tissue evidence="2">Whole cell</tissue>
    </source>
</reference>
<protein>
    <submittedName>
        <fullName evidence="2">Uncharacterized protein</fullName>
    </submittedName>
</protein>
<feature type="compositionally biased region" description="Acidic residues" evidence="1">
    <location>
        <begin position="673"/>
        <end position="693"/>
    </location>
</feature>
<dbReference type="GO" id="GO:0005634">
    <property type="term" value="C:nucleus"/>
    <property type="evidence" value="ECO:0007669"/>
    <property type="project" value="TreeGrafter"/>
</dbReference>
<dbReference type="Proteomes" id="UP001055712">
    <property type="component" value="Unassembled WGS sequence"/>
</dbReference>
<feature type="compositionally biased region" description="Low complexity" evidence="1">
    <location>
        <begin position="602"/>
        <end position="620"/>
    </location>
</feature>
<feature type="region of interest" description="Disordered" evidence="1">
    <location>
        <begin position="577"/>
        <end position="695"/>
    </location>
</feature>